<keyword evidence="3" id="KW-1185">Reference proteome</keyword>
<evidence type="ECO:0000313" key="2">
    <source>
        <dbReference type="EMBL" id="TGE40027.1"/>
    </source>
</evidence>
<dbReference type="OrthoDB" id="1948998at2"/>
<name>A0A4Z0RCV1_9FIRM</name>
<dbReference type="InterPro" id="IPR045569">
    <property type="entry name" value="Metalloprtase-TldD/E_C"/>
</dbReference>
<organism evidence="2 3">
    <name type="scientific">Desulfosporosinus fructosivorans</name>
    <dbReference type="NCBI Taxonomy" id="2018669"/>
    <lineage>
        <taxon>Bacteria</taxon>
        <taxon>Bacillati</taxon>
        <taxon>Bacillota</taxon>
        <taxon>Clostridia</taxon>
        <taxon>Eubacteriales</taxon>
        <taxon>Desulfitobacteriaceae</taxon>
        <taxon>Desulfosporosinus</taxon>
    </lineage>
</organism>
<dbReference type="InterPro" id="IPR047657">
    <property type="entry name" value="PmbA"/>
</dbReference>
<dbReference type="GO" id="GO:0005829">
    <property type="term" value="C:cytosol"/>
    <property type="evidence" value="ECO:0007669"/>
    <property type="project" value="TreeGrafter"/>
</dbReference>
<dbReference type="GO" id="GO:0006508">
    <property type="term" value="P:proteolysis"/>
    <property type="evidence" value="ECO:0007669"/>
    <property type="project" value="InterPro"/>
</dbReference>
<dbReference type="EMBL" id="SPQQ01000001">
    <property type="protein sequence ID" value="TGE40027.1"/>
    <property type="molecule type" value="Genomic_DNA"/>
</dbReference>
<dbReference type="PANTHER" id="PTHR43421">
    <property type="entry name" value="METALLOPROTEASE PMBA"/>
    <property type="match status" value="1"/>
</dbReference>
<dbReference type="Proteomes" id="UP000298460">
    <property type="component" value="Unassembled WGS sequence"/>
</dbReference>
<dbReference type="GO" id="GO:0008237">
    <property type="term" value="F:metallopeptidase activity"/>
    <property type="evidence" value="ECO:0007669"/>
    <property type="project" value="InterPro"/>
</dbReference>
<comment type="caution">
    <text evidence="2">The sequence shown here is derived from an EMBL/GenBank/DDBJ whole genome shotgun (WGS) entry which is preliminary data.</text>
</comment>
<reference evidence="2 3" key="1">
    <citation type="submission" date="2019-03" db="EMBL/GenBank/DDBJ databases">
        <title>Draft Genome Sequence of Desulfosporosinus fructosivorans Strain 63.6F, Isolated from Marine Sediment in the Baltic Sea.</title>
        <authorList>
            <person name="Hausmann B."/>
            <person name="Vandieken V."/>
            <person name="Pjevac P."/>
            <person name="Schreck K."/>
            <person name="Herbold C.W."/>
            <person name="Loy A."/>
        </authorList>
    </citation>
    <scope>NUCLEOTIDE SEQUENCE [LARGE SCALE GENOMIC DNA]</scope>
    <source>
        <strain evidence="2 3">63.6F</strain>
    </source>
</reference>
<dbReference type="PANTHER" id="PTHR43421:SF1">
    <property type="entry name" value="METALLOPROTEASE PMBA"/>
    <property type="match status" value="1"/>
</dbReference>
<dbReference type="InterPro" id="IPR036059">
    <property type="entry name" value="TldD/PmbA_sf"/>
</dbReference>
<dbReference type="RefSeq" id="WP_135544961.1">
    <property type="nucleotide sequence ID" value="NZ_SPQQ01000001.1"/>
</dbReference>
<evidence type="ECO:0000259" key="1">
    <source>
        <dbReference type="Pfam" id="PF19289"/>
    </source>
</evidence>
<proteinExistence type="predicted"/>
<protein>
    <submittedName>
        <fullName evidence="2">Peptidase</fullName>
    </submittedName>
</protein>
<evidence type="ECO:0000313" key="3">
    <source>
        <dbReference type="Proteomes" id="UP000298460"/>
    </source>
</evidence>
<gene>
    <name evidence="2" type="ORF">E4K67_03350</name>
</gene>
<dbReference type="AlphaFoldDB" id="A0A4Z0RCV1"/>
<dbReference type="Pfam" id="PF19289">
    <property type="entry name" value="PmbA_TldD_3rd"/>
    <property type="match status" value="1"/>
</dbReference>
<accession>A0A4Z0RCV1</accession>
<dbReference type="SUPFAM" id="SSF111283">
    <property type="entry name" value="Putative modulator of DNA gyrase, PmbA/TldD"/>
    <property type="match status" value="1"/>
</dbReference>
<feature type="domain" description="Metalloprotease TldD/E C-terminal" evidence="1">
    <location>
        <begin position="232"/>
        <end position="414"/>
    </location>
</feature>
<sequence length="441" mass="48631">MKLVAQLEDLLYQAQHAPKNEELRLADWRILINESEAVSLGIKDNSPGSVYTPPSYRQGESGEVFLVWADGKCSQAMVQLGSHEDQAHWQQELEQWRQASYDDPDATHIPAPGPLPLVAVEDRAIQTIFAGSGDDQILFDQASRWLMDKPLKAEMQGSIQAAWGYRHVRTSTGLAVTYQQSQFVAWFSFDSLIGGGFAKRRLSRPEEQEELWSQTVNLYEAMHLDAPPVGPQTQVILAPSMTESMLGQFILPNFSGDRVIEGQGAFPKESFLENKLLFHPHFSLIIDPLRPLELGSYLVTAEGVPAERTVLVRDGKLQTPFLRVKDSVRWGAKPTAIPQGTAGLYLTHKAEVPWAEALQTVEDGVLVLSVLGLHTQEAVSGSYSLSAPHSLRILKGQIVGKTDVKLTGNFLADLAAPTTKTAQSNLDAHPYLMIMTGVQTL</sequence>